<dbReference type="RefSeq" id="WP_169248214.1">
    <property type="nucleotide sequence ID" value="NZ_SPMZ01000017.1"/>
</dbReference>
<evidence type="ECO:0000256" key="1">
    <source>
        <dbReference type="SAM" id="MobiDB-lite"/>
    </source>
</evidence>
<keyword evidence="2" id="KW-0812">Transmembrane</keyword>
<dbReference type="InterPro" id="IPR019277">
    <property type="entry name" value="DUF2304"/>
</dbReference>
<feature type="transmembrane region" description="Helical" evidence="2">
    <location>
        <begin position="64"/>
        <end position="83"/>
    </location>
</feature>
<feature type="region of interest" description="Disordered" evidence="1">
    <location>
        <begin position="105"/>
        <end position="151"/>
    </location>
</feature>
<proteinExistence type="predicted"/>
<name>A0ABX1TJW5_9GAMM</name>
<organism evidence="3 4">
    <name type="scientific">Candidatus Competibacter phosphatis</name>
    <dbReference type="NCBI Taxonomy" id="221280"/>
    <lineage>
        <taxon>Bacteria</taxon>
        <taxon>Pseudomonadati</taxon>
        <taxon>Pseudomonadota</taxon>
        <taxon>Gammaproteobacteria</taxon>
        <taxon>Candidatus Competibacteraceae</taxon>
        <taxon>Candidatus Competibacter</taxon>
    </lineage>
</organism>
<accession>A0ABX1TJW5</accession>
<dbReference type="EMBL" id="SPMZ01000017">
    <property type="protein sequence ID" value="NMQ18954.1"/>
    <property type="molecule type" value="Genomic_DNA"/>
</dbReference>
<feature type="transmembrane region" description="Helical" evidence="2">
    <location>
        <begin position="6"/>
        <end position="23"/>
    </location>
</feature>
<dbReference type="Pfam" id="PF10066">
    <property type="entry name" value="DUF2304"/>
    <property type="match status" value="1"/>
</dbReference>
<comment type="caution">
    <text evidence="3">The sequence shown here is derived from an EMBL/GenBank/DDBJ whole genome shotgun (WGS) entry which is preliminary data.</text>
</comment>
<sequence length="151" mass="16684">MITYQITSMTIGASLAATILFLVRRDRLHGPYAIWWIGTAATVALLGLFPRLFDVLALKMGVSYPPVLAIVLGFGLLLLKMLTMDLDRSRQERLIRRLAQRLAMLEAQDPPPPTQASLPPGAREEKSGADATEPELAATPPPLPQRERDRE</sequence>
<dbReference type="Proteomes" id="UP000760480">
    <property type="component" value="Unassembled WGS sequence"/>
</dbReference>
<reference evidence="3 4" key="1">
    <citation type="submission" date="2019-03" db="EMBL/GenBank/DDBJ databases">
        <title>Metabolic reconstructions from genomes of highly enriched 'Candidatus Accumulibacter' and 'Candidatus Competibacter' bioreactor populations.</title>
        <authorList>
            <person name="Annavajhala M.K."/>
            <person name="Welles L."/>
            <person name="Abbas B."/>
            <person name="Sorokin D."/>
            <person name="Park H."/>
            <person name="Van Loosdrecht M."/>
            <person name="Chandran K."/>
        </authorList>
    </citation>
    <scope>NUCLEOTIDE SEQUENCE [LARGE SCALE GENOMIC DNA]</scope>
    <source>
        <strain evidence="3 4">SBR_G</strain>
    </source>
</reference>
<keyword evidence="2" id="KW-0472">Membrane</keyword>
<keyword evidence="2" id="KW-1133">Transmembrane helix</keyword>
<evidence type="ECO:0000256" key="2">
    <source>
        <dbReference type="SAM" id="Phobius"/>
    </source>
</evidence>
<keyword evidence="4" id="KW-1185">Reference proteome</keyword>
<protein>
    <submittedName>
        <fullName evidence="3">DUF2304 domain-containing protein</fullName>
    </submittedName>
</protein>
<evidence type="ECO:0000313" key="4">
    <source>
        <dbReference type="Proteomes" id="UP000760480"/>
    </source>
</evidence>
<feature type="transmembrane region" description="Helical" evidence="2">
    <location>
        <begin position="32"/>
        <end position="52"/>
    </location>
</feature>
<evidence type="ECO:0000313" key="3">
    <source>
        <dbReference type="EMBL" id="NMQ18954.1"/>
    </source>
</evidence>
<gene>
    <name evidence="3" type="ORF">E4P82_06860</name>
</gene>